<evidence type="ECO:0000313" key="2">
    <source>
        <dbReference type="Proteomes" id="UP001062846"/>
    </source>
</evidence>
<proteinExistence type="predicted"/>
<evidence type="ECO:0000313" key="1">
    <source>
        <dbReference type="EMBL" id="KAI8567495.1"/>
    </source>
</evidence>
<comment type="caution">
    <text evidence="1">The sequence shown here is derived from an EMBL/GenBank/DDBJ whole genome shotgun (WGS) entry which is preliminary data.</text>
</comment>
<gene>
    <name evidence="1" type="ORF">RHMOL_Rhmol02G0126800</name>
</gene>
<protein>
    <submittedName>
        <fullName evidence="1">Uncharacterized protein</fullName>
    </submittedName>
</protein>
<sequence length="98" mass="11656">MLAQKRRVARSYDKRVRRKSFSEGDLLWKAVFPLGEKNSRYGKWSPTWEGPYQIAKVLRGNVYLLMDLDGGLHKHLTNGKYLKHHYPTMWEMRDFGEN</sequence>
<reference evidence="1" key="1">
    <citation type="submission" date="2022-02" db="EMBL/GenBank/DDBJ databases">
        <title>Plant Genome Project.</title>
        <authorList>
            <person name="Zhang R.-G."/>
        </authorList>
    </citation>
    <scope>NUCLEOTIDE SEQUENCE</scope>
    <source>
        <strain evidence="1">AT1</strain>
    </source>
</reference>
<accession>A0ACC0PPT3</accession>
<name>A0ACC0PPT3_RHOML</name>
<dbReference type="Proteomes" id="UP001062846">
    <property type="component" value="Chromosome 2"/>
</dbReference>
<dbReference type="EMBL" id="CM046389">
    <property type="protein sequence ID" value="KAI8567495.1"/>
    <property type="molecule type" value="Genomic_DNA"/>
</dbReference>
<keyword evidence="2" id="KW-1185">Reference proteome</keyword>
<organism evidence="1 2">
    <name type="scientific">Rhododendron molle</name>
    <name type="common">Chinese azalea</name>
    <name type="synonym">Azalea mollis</name>
    <dbReference type="NCBI Taxonomy" id="49168"/>
    <lineage>
        <taxon>Eukaryota</taxon>
        <taxon>Viridiplantae</taxon>
        <taxon>Streptophyta</taxon>
        <taxon>Embryophyta</taxon>
        <taxon>Tracheophyta</taxon>
        <taxon>Spermatophyta</taxon>
        <taxon>Magnoliopsida</taxon>
        <taxon>eudicotyledons</taxon>
        <taxon>Gunneridae</taxon>
        <taxon>Pentapetalae</taxon>
        <taxon>asterids</taxon>
        <taxon>Ericales</taxon>
        <taxon>Ericaceae</taxon>
        <taxon>Ericoideae</taxon>
        <taxon>Rhodoreae</taxon>
        <taxon>Rhododendron</taxon>
    </lineage>
</organism>